<accession>A0A4Q4TFC2</accession>
<proteinExistence type="predicted"/>
<keyword evidence="3" id="KW-1185">Reference proteome</keyword>
<gene>
    <name evidence="2" type="ORF">DL764_004455</name>
</gene>
<evidence type="ECO:0000256" key="1">
    <source>
        <dbReference type="SAM" id="MobiDB-lite"/>
    </source>
</evidence>
<dbReference type="EMBL" id="QJNU01000210">
    <property type="protein sequence ID" value="RYP04444.1"/>
    <property type="molecule type" value="Genomic_DNA"/>
</dbReference>
<reference evidence="2 3" key="1">
    <citation type="submission" date="2018-06" db="EMBL/GenBank/DDBJ databases">
        <title>Complete Genomes of Monosporascus.</title>
        <authorList>
            <person name="Robinson A.J."/>
            <person name="Natvig D.O."/>
        </authorList>
    </citation>
    <scope>NUCLEOTIDE SEQUENCE [LARGE SCALE GENOMIC DNA]</scope>
    <source>
        <strain evidence="2 3">CBS 110550</strain>
    </source>
</reference>
<evidence type="ECO:0000313" key="3">
    <source>
        <dbReference type="Proteomes" id="UP000293360"/>
    </source>
</evidence>
<name>A0A4Q4TFC2_9PEZI</name>
<dbReference type="AlphaFoldDB" id="A0A4Q4TFC2"/>
<evidence type="ECO:0000313" key="2">
    <source>
        <dbReference type="EMBL" id="RYP04444.1"/>
    </source>
</evidence>
<comment type="caution">
    <text evidence="2">The sequence shown here is derived from an EMBL/GenBank/DDBJ whole genome shotgun (WGS) entry which is preliminary data.</text>
</comment>
<dbReference type="Proteomes" id="UP000293360">
    <property type="component" value="Unassembled WGS sequence"/>
</dbReference>
<organism evidence="2 3">
    <name type="scientific">Monosporascus ibericus</name>
    <dbReference type="NCBI Taxonomy" id="155417"/>
    <lineage>
        <taxon>Eukaryota</taxon>
        <taxon>Fungi</taxon>
        <taxon>Dikarya</taxon>
        <taxon>Ascomycota</taxon>
        <taxon>Pezizomycotina</taxon>
        <taxon>Sordariomycetes</taxon>
        <taxon>Xylariomycetidae</taxon>
        <taxon>Xylariales</taxon>
        <taxon>Xylariales incertae sedis</taxon>
        <taxon>Monosporascus</taxon>
    </lineage>
</organism>
<feature type="region of interest" description="Disordered" evidence="1">
    <location>
        <begin position="1"/>
        <end position="33"/>
    </location>
</feature>
<sequence length="121" mass="12859">MPGSCTSPAVPPGCATHDLPHTGTISRPRDGRGCGCGTPREFEHRRQHVHDRREGVGSAARSLCSGAVAVNGGYRTRHGHRIPPSVIQALKSRDGAVEAQAKFAPYQVKLSQLPILSSKLS</sequence>
<protein>
    <submittedName>
        <fullName evidence="2">Uncharacterized protein</fullName>
    </submittedName>
</protein>